<dbReference type="InterPro" id="IPR007111">
    <property type="entry name" value="NACHT_NTPase"/>
</dbReference>
<dbReference type="SMART" id="SM00028">
    <property type="entry name" value="TPR"/>
    <property type="match status" value="5"/>
</dbReference>
<dbReference type="InterPro" id="IPR003593">
    <property type="entry name" value="AAA+_ATPase"/>
</dbReference>
<keyword evidence="1" id="KW-0802">TPR repeat</keyword>
<dbReference type="InterPro" id="IPR027417">
    <property type="entry name" value="P-loop_NTPase"/>
</dbReference>
<comment type="caution">
    <text evidence="3">The sequence shown here is derived from an EMBL/GenBank/DDBJ whole genome shotgun (WGS) entry which is preliminary data.</text>
</comment>
<dbReference type="Proteomes" id="UP001612741">
    <property type="component" value="Unassembled WGS sequence"/>
</dbReference>
<dbReference type="PANTHER" id="PTHR47691:SF3">
    <property type="entry name" value="HTH-TYPE TRANSCRIPTIONAL REGULATOR RV0890C-RELATED"/>
    <property type="match status" value="1"/>
</dbReference>
<evidence type="ECO:0000313" key="3">
    <source>
        <dbReference type="EMBL" id="MFI6501564.1"/>
    </source>
</evidence>
<dbReference type="InterPro" id="IPR019734">
    <property type="entry name" value="TPR_rpt"/>
</dbReference>
<dbReference type="PROSITE" id="PS50005">
    <property type="entry name" value="TPR"/>
    <property type="match status" value="2"/>
</dbReference>
<dbReference type="InterPro" id="IPR024983">
    <property type="entry name" value="CHAT_dom"/>
</dbReference>
<dbReference type="RefSeq" id="WP_397086228.1">
    <property type="nucleotide sequence ID" value="NZ_JBITGY010000008.1"/>
</dbReference>
<dbReference type="Pfam" id="PF13374">
    <property type="entry name" value="TPR_10"/>
    <property type="match status" value="1"/>
</dbReference>
<dbReference type="Pfam" id="PF13424">
    <property type="entry name" value="TPR_12"/>
    <property type="match status" value="2"/>
</dbReference>
<organism evidence="3 4">
    <name type="scientific">Nonomuraea typhae</name>
    <dbReference type="NCBI Taxonomy" id="2603600"/>
    <lineage>
        <taxon>Bacteria</taxon>
        <taxon>Bacillati</taxon>
        <taxon>Actinomycetota</taxon>
        <taxon>Actinomycetes</taxon>
        <taxon>Streptosporangiales</taxon>
        <taxon>Streptosporangiaceae</taxon>
        <taxon>Nonomuraea</taxon>
    </lineage>
</organism>
<dbReference type="Gene3D" id="1.25.40.10">
    <property type="entry name" value="Tetratricopeptide repeat domain"/>
    <property type="match status" value="1"/>
</dbReference>
<keyword evidence="4" id="KW-1185">Reference proteome</keyword>
<reference evidence="3 4" key="1">
    <citation type="submission" date="2024-10" db="EMBL/GenBank/DDBJ databases">
        <title>The Natural Products Discovery Center: Release of the First 8490 Sequenced Strains for Exploring Actinobacteria Biosynthetic Diversity.</title>
        <authorList>
            <person name="Kalkreuter E."/>
            <person name="Kautsar S.A."/>
            <person name="Yang D."/>
            <person name="Bader C.D."/>
            <person name="Teijaro C.N."/>
            <person name="Fluegel L."/>
            <person name="Davis C.M."/>
            <person name="Simpson J.R."/>
            <person name="Lauterbach L."/>
            <person name="Steele A.D."/>
            <person name="Gui C."/>
            <person name="Meng S."/>
            <person name="Li G."/>
            <person name="Viehrig K."/>
            <person name="Ye F."/>
            <person name="Su P."/>
            <person name="Kiefer A.F."/>
            <person name="Nichols A."/>
            <person name="Cepeda A.J."/>
            <person name="Yan W."/>
            <person name="Fan B."/>
            <person name="Jiang Y."/>
            <person name="Adhikari A."/>
            <person name="Zheng C.-J."/>
            <person name="Schuster L."/>
            <person name="Cowan T.M."/>
            <person name="Smanski M.J."/>
            <person name="Chevrette M.G."/>
            <person name="De Carvalho L.P.S."/>
            <person name="Shen B."/>
        </authorList>
    </citation>
    <scope>NUCLEOTIDE SEQUENCE [LARGE SCALE GENOMIC DNA]</scope>
    <source>
        <strain evidence="3 4">NPDC050545</strain>
    </source>
</reference>
<evidence type="ECO:0000313" key="4">
    <source>
        <dbReference type="Proteomes" id="UP001612741"/>
    </source>
</evidence>
<sequence length="1171" mass="129134">MIDRLLVDIDADSRVSVAIWLAGEQFPRPAGQPVEVAWPLDEQALEDLRWYLEDYLRHPFAVYSDRGTDIAAKLPGWGESVFEAIFGSAPVRAAYATVRARGNPVEVVLQSSAAQRLGLPWELMCDPSRGRPLVLDQVALTRSLPAADLSEAFPAGGTRLRVLMVISRPAGERDVGYQMIARPLLERLEAVRGKVDLLVLRPPTLDRLARVLEEAAAAGEPFQVVHFDGHGVFGGGRVPAPGWDPLRFQGPMPHGMLAFETSGGEPDLVPAERVARVLSAGRVPVVVLNACQSGQVGAQVEAAVATRLVQGGAASVVAMAYSVYAVAAAEFMTAFYERLFAGDRVADAVTAGRSRLALHDRRPSPKGLLPLADWMVPVHYLRRDVSFPGLRTDRRGASLADMLDRLRTGPADDTPAADDLAPDGTFVGRDGLFYSLEAAARLQRVVILHGPGGTGKTELAKAFGRWWRDTGGVDRPDFVIWHSFEPGLPSFGLDQVITAIGLRVLGTDFALADIGERRRIVRLLLAEHRLLLIWDNFESVHSMLDTSAATPPLAASELEEMRRFLTELARSGNSSVLITTRSPEPWLGDQLRRIEVGGLGQHEAIEYADQLLRPFPDSRPRRQTPVFAELMEWLDGHPLAMKLTLPHLDGTDAGMLLAALRGTAPLPGRDDGDRATSLPACIAYSFTHLPADDRQALTALALLHGIADSHVLAAMSQQPQIPAQFHRRSRDDWERVLERASAVGLLTSLGGGMYRMHPALPAYLTSRWRMDQPGGFPQQHTLTLRALLEGYAALSQWLDRQISGGEAHVALTVIDLHRRALGSMLGHALDHQLWEHAQAIIQPMDEYWEFRGLTQEAQGWTDRARLVLEGPDGTAPGLDTDAGELWLYVLGREASRQLQAHRLEEAHHTYRNILTILQQQTPPPQGHIAIAYHQLGRVAEDRGRLDEADAWYRKSLTIKEELGNRPGMAITYHQLGTVEQRRGRLDEADAWYRKSLTIAEELSDRPGMAATYHQLGIVEQDRGRLDEADAWYRRSLTIRVKLSDRPGMAAAYHQLGTVEQDRGRLDEADAWYHKSLTIREVLSDRPGMAISYGQLGLLAEDRNQPGQAFEWVIRCVALFEDFPHPATGPGPDHLKRLTAEAGLPALEAGWKKITGRPLPSAVRDYVLRPGT</sequence>
<dbReference type="PANTHER" id="PTHR47691">
    <property type="entry name" value="REGULATOR-RELATED"/>
    <property type="match status" value="1"/>
</dbReference>
<dbReference type="InterPro" id="IPR011990">
    <property type="entry name" value="TPR-like_helical_dom_sf"/>
</dbReference>
<accession>A0ABW7Z057</accession>
<dbReference type="SUPFAM" id="SSF48452">
    <property type="entry name" value="TPR-like"/>
    <property type="match status" value="1"/>
</dbReference>
<gene>
    <name evidence="3" type="ORF">ACIBG2_29575</name>
</gene>
<evidence type="ECO:0000259" key="2">
    <source>
        <dbReference type="SMART" id="SM00382"/>
    </source>
</evidence>
<name>A0ABW7Z057_9ACTN</name>
<dbReference type="Gene3D" id="3.40.50.300">
    <property type="entry name" value="P-loop containing nucleotide triphosphate hydrolases"/>
    <property type="match status" value="1"/>
</dbReference>
<evidence type="ECO:0000256" key="1">
    <source>
        <dbReference type="PROSITE-ProRule" id="PRU00339"/>
    </source>
</evidence>
<dbReference type="SMART" id="SM00382">
    <property type="entry name" value="AAA"/>
    <property type="match status" value="1"/>
</dbReference>
<feature type="repeat" description="TPR" evidence="1">
    <location>
        <begin position="929"/>
        <end position="962"/>
    </location>
</feature>
<protein>
    <submittedName>
        <fullName evidence="3">Tetratricopeptide repeat protein</fullName>
    </submittedName>
</protein>
<proteinExistence type="predicted"/>
<feature type="repeat" description="TPR" evidence="1">
    <location>
        <begin position="969"/>
        <end position="1002"/>
    </location>
</feature>
<dbReference type="EMBL" id="JBITGY010000008">
    <property type="protein sequence ID" value="MFI6501564.1"/>
    <property type="molecule type" value="Genomic_DNA"/>
</dbReference>
<feature type="domain" description="AAA+ ATPase" evidence="2">
    <location>
        <begin position="442"/>
        <end position="609"/>
    </location>
</feature>
<dbReference type="Pfam" id="PF12770">
    <property type="entry name" value="CHAT"/>
    <property type="match status" value="1"/>
</dbReference>
<dbReference type="Pfam" id="PF05729">
    <property type="entry name" value="NACHT"/>
    <property type="match status" value="1"/>
</dbReference>
<dbReference type="SUPFAM" id="SSF52540">
    <property type="entry name" value="P-loop containing nucleoside triphosphate hydrolases"/>
    <property type="match status" value="1"/>
</dbReference>